<proteinExistence type="predicted"/>
<dbReference type="EMBL" id="CTRP01000012">
    <property type="protein sequence ID" value="CQR73181.1"/>
    <property type="molecule type" value="Genomic_DNA"/>
</dbReference>
<organism evidence="1 2">
    <name type="scientific">Sporomusa ovata</name>
    <dbReference type="NCBI Taxonomy" id="2378"/>
    <lineage>
        <taxon>Bacteria</taxon>
        <taxon>Bacillati</taxon>
        <taxon>Bacillota</taxon>
        <taxon>Negativicutes</taxon>
        <taxon>Selenomonadales</taxon>
        <taxon>Sporomusaceae</taxon>
        <taxon>Sporomusa</taxon>
    </lineage>
</organism>
<dbReference type="RefSeq" id="WP_011988842.1">
    <property type="nucleotide sequence ID" value="NZ_CTRP01000012.1"/>
</dbReference>
<evidence type="ECO:0000313" key="2">
    <source>
        <dbReference type="Proteomes" id="UP000049855"/>
    </source>
</evidence>
<dbReference type="Proteomes" id="UP000049855">
    <property type="component" value="Unassembled WGS sequence"/>
</dbReference>
<protein>
    <submittedName>
        <fullName evidence="1">Uncharacterized protein</fullName>
    </submittedName>
</protein>
<sequence length="66" mass="7789">MEKDMNLSEILPEPWSNNACRGYVIWAMESCGFSSDDIRRVVMELNERFDFKSIHEADGHYRNSPY</sequence>
<evidence type="ECO:0000313" key="1">
    <source>
        <dbReference type="EMBL" id="CQR73181.1"/>
    </source>
</evidence>
<reference evidence="2" key="1">
    <citation type="submission" date="2015-03" db="EMBL/GenBank/DDBJ databases">
        <authorList>
            <person name="Nijsse Bart"/>
        </authorList>
    </citation>
    <scope>NUCLEOTIDE SEQUENCE [LARGE SCALE GENOMIC DNA]</scope>
</reference>
<dbReference type="AlphaFoldDB" id="A0A0U1L0I6"/>
<keyword evidence="2" id="KW-1185">Reference proteome</keyword>
<accession>A0A0U1L0I6</accession>
<name>A0A0U1L0I6_9FIRM</name>
<gene>
    <name evidence="1" type="ORF">SpAn4DRAFT_2413</name>
</gene>